<organism evidence="2 3">
    <name type="scientific">Shewanella electrica</name>
    <dbReference type="NCBI Taxonomy" id="515560"/>
    <lineage>
        <taxon>Bacteria</taxon>
        <taxon>Pseudomonadati</taxon>
        <taxon>Pseudomonadota</taxon>
        <taxon>Gammaproteobacteria</taxon>
        <taxon>Alteromonadales</taxon>
        <taxon>Shewanellaceae</taxon>
        <taxon>Shewanella</taxon>
    </lineage>
</organism>
<reference evidence="3" key="2">
    <citation type="submission" date="2023-07" db="EMBL/GenBank/DDBJ databases">
        <title>Shewanella mangrovi sp. nov., an acetaldehyde- degrading bacterium isolated from mangrove sediment.</title>
        <authorList>
            <person name="Liu Y."/>
        </authorList>
    </citation>
    <scope>NUCLEOTIDE SEQUENCE [LARGE SCALE GENOMIC DNA]</scope>
    <source>
        <strain evidence="3">C32</strain>
    </source>
</reference>
<comment type="caution">
    <text evidence="2">The sequence shown here is derived from an EMBL/GenBank/DDBJ whole genome shotgun (WGS) entry which is preliminary data.</text>
</comment>
<accession>A0ABT2FMP4</accession>
<evidence type="ECO:0000256" key="1">
    <source>
        <dbReference type="SAM" id="SignalP"/>
    </source>
</evidence>
<evidence type="ECO:0000313" key="3">
    <source>
        <dbReference type="Proteomes" id="UP001201549"/>
    </source>
</evidence>
<reference evidence="2 3" key="1">
    <citation type="submission" date="2022-02" db="EMBL/GenBank/DDBJ databases">
        <authorList>
            <person name="Zhuang L."/>
        </authorList>
    </citation>
    <scope>NUCLEOTIDE SEQUENCE [LARGE SCALE GENOMIC DNA]</scope>
    <source>
        <strain evidence="2 3">C32</strain>
    </source>
</reference>
<gene>
    <name evidence="2" type="ORF">L9G74_10595</name>
</gene>
<evidence type="ECO:0000313" key="2">
    <source>
        <dbReference type="EMBL" id="MCS4556890.1"/>
    </source>
</evidence>
<dbReference type="EMBL" id="JAKOGG010000006">
    <property type="protein sequence ID" value="MCS4556890.1"/>
    <property type="molecule type" value="Genomic_DNA"/>
</dbReference>
<sequence>MNLHLSIKRENAMNKGLLVSAFLVTSFSSLAATPRIEIDTTNITNELQRAAPQYDNVVNANEAAAAVPSIKLKSVELASVPYIKLKPAELASVPYIKLKPAELASVPYIKLKPAELASVP</sequence>
<proteinExistence type="predicted"/>
<feature type="non-terminal residue" evidence="2">
    <location>
        <position position="120"/>
    </location>
</feature>
<name>A0ABT2FMP4_9GAMM</name>
<feature type="chain" id="PRO_5045131263" evidence="1">
    <location>
        <begin position="32"/>
        <end position="120"/>
    </location>
</feature>
<feature type="signal peptide" evidence="1">
    <location>
        <begin position="1"/>
        <end position="31"/>
    </location>
</feature>
<keyword evidence="1" id="KW-0732">Signal</keyword>
<keyword evidence="3" id="KW-1185">Reference proteome</keyword>
<protein>
    <submittedName>
        <fullName evidence="2">Uncharacterized protein</fullName>
    </submittedName>
</protein>
<dbReference type="Proteomes" id="UP001201549">
    <property type="component" value="Unassembled WGS sequence"/>
</dbReference>